<gene>
    <name evidence="1" type="ORF">CNX65_09160</name>
</gene>
<evidence type="ECO:0000313" key="1">
    <source>
        <dbReference type="EMBL" id="ATE58070.1"/>
    </source>
</evidence>
<organism evidence="1 2">
    <name type="scientific">Actinosynnema pretiosum</name>
    <dbReference type="NCBI Taxonomy" id="42197"/>
    <lineage>
        <taxon>Bacteria</taxon>
        <taxon>Bacillati</taxon>
        <taxon>Actinomycetota</taxon>
        <taxon>Actinomycetes</taxon>
        <taxon>Pseudonocardiales</taxon>
        <taxon>Pseudonocardiaceae</taxon>
        <taxon>Actinosynnema</taxon>
    </lineage>
</organism>
<dbReference type="Proteomes" id="UP000218505">
    <property type="component" value="Chromosome"/>
</dbReference>
<sequence length="77" mass="8757">MFRWLPHDGRRHAVSARLEVRDAGETLCGIELVVPSALKYPQWCWPTCRGCDLAWREHEGIQPYPRPGGRGTRGSGR</sequence>
<dbReference type="RefSeq" id="WP_096497692.1">
    <property type="nucleotide sequence ID" value="NZ_CP023445.1"/>
</dbReference>
<accession>A0A290ZGA9</accession>
<dbReference type="KEGG" id="apre:CNX65_09160"/>
<dbReference type="EMBL" id="CP023445">
    <property type="protein sequence ID" value="ATE58070.1"/>
    <property type="molecule type" value="Genomic_DNA"/>
</dbReference>
<evidence type="ECO:0000313" key="2">
    <source>
        <dbReference type="Proteomes" id="UP000218505"/>
    </source>
</evidence>
<proteinExistence type="predicted"/>
<name>A0A290ZGA9_9PSEU</name>
<dbReference type="AlphaFoldDB" id="A0A290ZGA9"/>
<evidence type="ECO:0008006" key="3">
    <source>
        <dbReference type="Google" id="ProtNLM"/>
    </source>
</evidence>
<dbReference type="Pfam" id="PF16827">
    <property type="entry name" value="zf-HC3"/>
    <property type="match status" value="1"/>
</dbReference>
<protein>
    <recommendedName>
        <fullName evidence="3">Zinc finger protein</fullName>
    </recommendedName>
</protein>
<reference evidence="1" key="1">
    <citation type="submission" date="2017-09" db="EMBL/GenBank/DDBJ databases">
        <title>Complete Genome Sequence of ansamitocin-producing Bacterium Actinosynnema pretiosum X47.</title>
        <authorList>
            <person name="Cao G."/>
            <person name="Zong G."/>
            <person name="Zhong C."/>
            <person name="Fu J."/>
        </authorList>
    </citation>
    <scope>NUCLEOTIDE SEQUENCE [LARGE SCALE GENOMIC DNA]</scope>
    <source>
        <strain evidence="1">X47</strain>
    </source>
</reference>
<dbReference type="InterPro" id="IPR031795">
    <property type="entry name" value="Zf-HC3"/>
</dbReference>
<keyword evidence="2" id="KW-1185">Reference proteome</keyword>